<proteinExistence type="predicted"/>
<feature type="transmembrane region" description="Helical" evidence="1">
    <location>
        <begin position="20"/>
        <end position="40"/>
    </location>
</feature>
<protein>
    <submittedName>
        <fullName evidence="2">Uncharacterized protein</fullName>
    </submittedName>
</protein>
<keyword evidence="1" id="KW-0472">Membrane</keyword>
<dbReference type="Proteomes" id="UP000023152">
    <property type="component" value="Unassembled WGS sequence"/>
</dbReference>
<accession>X6MJ22</accession>
<organism evidence="2 3">
    <name type="scientific">Reticulomyxa filosa</name>
    <dbReference type="NCBI Taxonomy" id="46433"/>
    <lineage>
        <taxon>Eukaryota</taxon>
        <taxon>Sar</taxon>
        <taxon>Rhizaria</taxon>
        <taxon>Retaria</taxon>
        <taxon>Foraminifera</taxon>
        <taxon>Monothalamids</taxon>
        <taxon>Reticulomyxidae</taxon>
        <taxon>Reticulomyxa</taxon>
    </lineage>
</organism>
<keyword evidence="1" id="KW-0812">Transmembrane</keyword>
<dbReference type="InterPro" id="IPR015943">
    <property type="entry name" value="WD40/YVTN_repeat-like_dom_sf"/>
</dbReference>
<keyword evidence="1" id="KW-1133">Transmembrane helix</keyword>
<reference evidence="2 3" key="1">
    <citation type="journal article" date="2013" name="Curr. Biol.">
        <title>The Genome of the Foraminiferan Reticulomyxa filosa.</title>
        <authorList>
            <person name="Glockner G."/>
            <person name="Hulsmann N."/>
            <person name="Schleicher M."/>
            <person name="Noegel A.A."/>
            <person name="Eichinger L."/>
            <person name="Gallinger C."/>
            <person name="Pawlowski J."/>
            <person name="Sierra R."/>
            <person name="Euteneuer U."/>
            <person name="Pillet L."/>
            <person name="Moustafa A."/>
            <person name="Platzer M."/>
            <person name="Groth M."/>
            <person name="Szafranski K."/>
            <person name="Schliwa M."/>
        </authorList>
    </citation>
    <scope>NUCLEOTIDE SEQUENCE [LARGE SCALE GENOMIC DNA]</scope>
</reference>
<gene>
    <name evidence="2" type="ORF">RFI_23963</name>
</gene>
<dbReference type="InterPro" id="IPR036322">
    <property type="entry name" value="WD40_repeat_dom_sf"/>
</dbReference>
<comment type="caution">
    <text evidence="2">The sequence shown here is derived from an EMBL/GenBank/DDBJ whole genome shotgun (WGS) entry which is preliminary data.</text>
</comment>
<sequence length="120" mass="13535">MTKTFVFDVSNIINNYKYSMGALLIFLVLNVHHLMAVYLCSGSGDKTICTCDVETSKLLHVFNGHKNTVWCVDISPLQSNKNNDNNKSNNIGLIGVMYIQFVLGHLIKPFEYGILKQYSN</sequence>
<name>X6MJ22_RETFI</name>
<dbReference type="SUPFAM" id="SSF50978">
    <property type="entry name" value="WD40 repeat-like"/>
    <property type="match status" value="1"/>
</dbReference>
<keyword evidence="3" id="KW-1185">Reference proteome</keyword>
<dbReference type="AlphaFoldDB" id="X6MJ22"/>
<evidence type="ECO:0000313" key="3">
    <source>
        <dbReference type="Proteomes" id="UP000023152"/>
    </source>
</evidence>
<evidence type="ECO:0000256" key="1">
    <source>
        <dbReference type="SAM" id="Phobius"/>
    </source>
</evidence>
<dbReference type="Gene3D" id="2.130.10.10">
    <property type="entry name" value="YVTN repeat-like/Quinoprotein amine dehydrogenase"/>
    <property type="match status" value="1"/>
</dbReference>
<dbReference type="EMBL" id="ASPP01020621">
    <property type="protein sequence ID" value="ETO13412.1"/>
    <property type="molecule type" value="Genomic_DNA"/>
</dbReference>
<evidence type="ECO:0000313" key="2">
    <source>
        <dbReference type="EMBL" id="ETO13412.1"/>
    </source>
</evidence>